<feature type="transmembrane region" description="Helical" evidence="12">
    <location>
        <begin position="369"/>
        <end position="386"/>
    </location>
</feature>
<dbReference type="Proteomes" id="UP001500218">
    <property type="component" value="Unassembled WGS sequence"/>
</dbReference>
<evidence type="ECO:0000256" key="8">
    <source>
        <dbReference type="ARBA" id="ARBA00023136"/>
    </source>
</evidence>
<proteinExistence type="predicted"/>
<keyword evidence="4" id="KW-0997">Cell inner membrane</keyword>
<evidence type="ECO:0000256" key="5">
    <source>
        <dbReference type="ARBA" id="ARBA00022597"/>
    </source>
</evidence>
<feature type="region of interest" description="Disordered" evidence="11">
    <location>
        <begin position="1"/>
        <end position="31"/>
    </location>
</feature>
<dbReference type="RefSeq" id="WP_344138101.1">
    <property type="nucleotide sequence ID" value="NZ_BAAALT010000230.1"/>
</dbReference>
<evidence type="ECO:0000313" key="13">
    <source>
        <dbReference type="EMBL" id="GAA1826713.1"/>
    </source>
</evidence>
<dbReference type="Pfam" id="PF02653">
    <property type="entry name" value="BPD_transp_2"/>
    <property type="match status" value="1"/>
</dbReference>
<dbReference type="CDD" id="cd06579">
    <property type="entry name" value="TM_PBP1_transp_AraH_like"/>
    <property type="match status" value="1"/>
</dbReference>
<evidence type="ECO:0000256" key="10">
    <source>
        <dbReference type="ARBA" id="ARBA00035686"/>
    </source>
</evidence>
<feature type="transmembrane region" description="Helical" evidence="12">
    <location>
        <begin position="197"/>
        <end position="217"/>
    </location>
</feature>
<reference evidence="13 14" key="1">
    <citation type="journal article" date="2019" name="Int. J. Syst. Evol. Microbiol.">
        <title>The Global Catalogue of Microorganisms (GCM) 10K type strain sequencing project: providing services to taxonomists for standard genome sequencing and annotation.</title>
        <authorList>
            <consortium name="The Broad Institute Genomics Platform"/>
            <consortium name="The Broad Institute Genome Sequencing Center for Infectious Disease"/>
            <person name="Wu L."/>
            <person name="Ma J."/>
        </authorList>
    </citation>
    <scope>NUCLEOTIDE SEQUENCE [LARGE SCALE GENOMIC DNA]</scope>
    <source>
        <strain evidence="13 14">JCM 13250</strain>
    </source>
</reference>
<feature type="transmembrane region" description="Helical" evidence="12">
    <location>
        <begin position="128"/>
        <end position="151"/>
    </location>
</feature>
<feature type="transmembrane region" description="Helical" evidence="12">
    <location>
        <begin position="79"/>
        <end position="99"/>
    </location>
</feature>
<evidence type="ECO:0000256" key="4">
    <source>
        <dbReference type="ARBA" id="ARBA00022519"/>
    </source>
</evidence>
<comment type="function">
    <text evidence="9">Part of the binding-protein-dependent transport system for D-xylose. Probably responsible for the translocation of the substrate across the membrane.</text>
</comment>
<comment type="subcellular location">
    <subcellularLocation>
        <location evidence="1">Cell membrane</location>
        <topology evidence="1">Multi-pass membrane protein</topology>
    </subcellularLocation>
</comment>
<feature type="transmembrane region" description="Helical" evidence="12">
    <location>
        <begin position="158"/>
        <end position="177"/>
    </location>
</feature>
<evidence type="ECO:0000256" key="9">
    <source>
        <dbReference type="ARBA" id="ARBA00035611"/>
    </source>
</evidence>
<evidence type="ECO:0000256" key="11">
    <source>
        <dbReference type="SAM" id="MobiDB-lite"/>
    </source>
</evidence>
<keyword evidence="7 12" id="KW-1133">Transmembrane helix</keyword>
<organism evidence="13 14">
    <name type="scientific">Luedemannella flava</name>
    <dbReference type="NCBI Taxonomy" id="349316"/>
    <lineage>
        <taxon>Bacteria</taxon>
        <taxon>Bacillati</taxon>
        <taxon>Actinomycetota</taxon>
        <taxon>Actinomycetes</taxon>
        <taxon>Micromonosporales</taxon>
        <taxon>Micromonosporaceae</taxon>
        <taxon>Luedemannella</taxon>
    </lineage>
</organism>
<feature type="transmembrane region" description="Helical" evidence="12">
    <location>
        <begin position="47"/>
        <end position="67"/>
    </location>
</feature>
<feature type="transmembrane region" description="Helical" evidence="12">
    <location>
        <begin position="392"/>
        <end position="410"/>
    </location>
</feature>
<name>A0ABN2MJS3_9ACTN</name>
<comment type="caution">
    <text evidence="13">The sequence shown here is derived from an EMBL/GenBank/DDBJ whole genome shotgun (WGS) entry which is preliminary data.</text>
</comment>
<dbReference type="PANTHER" id="PTHR32196">
    <property type="entry name" value="ABC TRANSPORTER PERMEASE PROTEIN YPHD-RELATED-RELATED"/>
    <property type="match status" value="1"/>
</dbReference>
<evidence type="ECO:0000256" key="3">
    <source>
        <dbReference type="ARBA" id="ARBA00022475"/>
    </source>
</evidence>
<evidence type="ECO:0000256" key="6">
    <source>
        <dbReference type="ARBA" id="ARBA00022692"/>
    </source>
</evidence>
<evidence type="ECO:0000256" key="1">
    <source>
        <dbReference type="ARBA" id="ARBA00004651"/>
    </source>
</evidence>
<feature type="transmembrane region" description="Helical" evidence="12">
    <location>
        <begin position="104"/>
        <end position="122"/>
    </location>
</feature>
<evidence type="ECO:0000256" key="2">
    <source>
        <dbReference type="ARBA" id="ARBA00022448"/>
    </source>
</evidence>
<protein>
    <recommendedName>
        <fullName evidence="10">Xylose transport system permease protein XylH</fullName>
    </recommendedName>
</protein>
<feature type="transmembrane region" description="Helical" evidence="12">
    <location>
        <begin position="238"/>
        <end position="256"/>
    </location>
</feature>
<dbReference type="PANTHER" id="PTHR32196:SF32">
    <property type="entry name" value="XYLOSE TRANSPORT SYSTEM PERMEASE PROTEIN XYLH"/>
    <property type="match status" value="1"/>
</dbReference>
<sequence>MTVTDNGAGINPVAATAQGRDPRLSGPPRTPAEAVRAVRRRVRAGELGPWPVIFGLIVIAVVFQSLTDSFLSPGNLTNLAMQIAAGGTIAVGIVFVLLLGEIDLSAGSVSGAAGALMAVLTVSHGWPAWLGILAALVMGALIGAFQGTIFAKIGVPSFVVTLGGLMGWLGLQLLILGPQGTINIPYDGFVAKLTNTFLPRVAGWVVTVGIVVVYFVFALLDLRRRSAAGLPGRGMVSLLIRTIGLGLLAGSVTAVLNQGRGVPLALVILVTIVVVFDLILRRTRYGRSIFAVGGNIEAARRAGLPVDRIRISVFALCSTLAAFGGILFASRGYSVGQSSGGSDTLLLAIAAAVIGGTSLFGGRGSTYSALLGILVLQSIQSGMLLVQIDTPIRYMVTAAVLVGAVILDSLSRRGRRSSGRE</sequence>
<dbReference type="EMBL" id="BAAALT010000230">
    <property type="protein sequence ID" value="GAA1826713.1"/>
    <property type="molecule type" value="Genomic_DNA"/>
</dbReference>
<keyword evidence="2" id="KW-0813">Transport</keyword>
<keyword evidence="6 12" id="KW-0812">Transmembrane</keyword>
<feature type="transmembrane region" description="Helical" evidence="12">
    <location>
        <begin position="262"/>
        <end position="280"/>
    </location>
</feature>
<feature type="transmembrane region" description="Helical" evidence="12">
    <location>
        <begin position="311"/>
        <end position="333"/>
    </location>
</feature>
<keyword evidence="3" id="KW-1003">Cell membrane</keyword>
<gene>
    <name evidence="13" type="ORF">GCM10009682_52860</name>
</gene>
<keyword evidence="8 12" id="KW-0472">Membrane</keyword>
<dbReference type="InterPro" id="IPR001851">
    <property type="entry name" value="ABC_transp_permease"/>
</dbReference>
<accession>A0ABN2MJS3</accession>
<keyword evidence="5" id="KW-0762">Sugar transport</keyword>
<evidence type="ECO:0000256" key="12">
    <source>
        <dbReference type="SAM" id="Phobius"/>
    </source>
</evidence>
<feature type="transmembrane region" description="Helical" evidence="12">
    <location>
        <begin position="345"/>
        <end position="362"/>
    </location>
</feature>
<keyword evidence="14" id="KW-1185">Reference proteome</keyword>
<evidence type="ECO:0000256" key="7">
    <source>
        <dbReference type="ARBA" id="ARBA00022989"/>
    </source>
</evidence>
<evidence type="ECO:0000313" key="14">
    <source>
        <dbReference type="Proteomes" id="UP001500218"/>
    </source>
</evidence>